<feature type="active site" description="Proton acceptor" evidence="1">
    <location>
        <position position="188"/>
    </location>
</feature>
<dbReference type="CDD" id="cd00616">
    <property type="entry name" value="AHBA_syn"/>
    <property type="match status" value="1"/>
</dbReference>
<dbReference type="Proteomes" id="UP000178429">
    <property type="component" value="Unassembled WGS sequence"/>
</dbReference>
<dbReference type="GO" id="GO:0030170">
    <property type="term" value="F:pyridoxal phosphate binding"/>
    <property type="evidence" value="ECO:0007669"/>
    <property type="project" value="TreeGrafter"/>
</dbReference>
<dbReference type="GO" id="GO:0000271">
    <property type="term" value="P:polysaccharide biosynthetic process"/>
    <property type="evidence" value="ECO:0007669"/>
    <property type="project" value="TreeGrafter"/>
</dbReference>
<gene>
    <name evidence="4" type="ORF">A2975_04785</name>
</gene>
<feature type="modified residue" description="N6-(pyridoxal phosphate)lysine" evidence="2">
    <location>
        <position position="188"/>
    </location>
</feature>
<dbReference type="Pfam" id="PF01041">
    <property type="entry name" value="DegT_DnrJ_EryC1"/>
    <property type="match status" value="1"/>
</dbReference>
<sequence>MSADRIPTQRPHFDKEEIKALARVLESRWTGRGKLTDQFEQEIKSRVGVEYVFAVQSGTAALHLALEACVELGVAKPGDEVIVPTQTFAASVQAIVNAGLTPVFCDIEESTLNLDPDDAAKRITSKTKIILPVHYRGEACNMDRILTIAQEHDLWVVEDAAHAFGSTYHGKPIGNLGHMTCFSFDHIKNVTAVEGGAITTNISEVAELLGPMSNLGFRNLQVKGRGFRYHMPNLNAAIALAQLERFESQYVPKRRQIAACYQEALCGIPGLKLLDLNLEETVPFFYPMQVENGKRDDLKAYLDKKGIQTIIRYDLNHLQPYFVEKFGRVNLPVAEKTFDQLLILPLFVEMTDNQQDQVIEVVREFCYSNCS</sequence>
<accession>A0A1F8C0N4</accession>
<dbReference type="PIRSF" id="PIRSF000390">
    <property type="entry name" value="PLP_StrS"/>
    <property type="match status" value="1"/>
</dbReference>
<dbReference type="SUPFAM" id="SSF53383">
    <property type="entry name" value="PLP-dependent transferases"/>
    <property type="match status" value="1"/>
</dbReference>
<dbReference type="InterPro" id="IPR015424">
    <property type="entry name" value="PyrdxlP-dep_Trfase"/>
</dbReference>
<dbReference type="Gene3D" id="3.40.640.10">
    <property type="entry name" value="Type I PLP-dependent aspartate aminotransferase-like (Major domain)"/>
    <property type="match status" value="1"/>
</dbReference>
<dbReference type="GO" id="GO:0008483">
    <property type="term" value="F:transaminase activity"/>
    <property type="evidence" value="ECO:0007669"/>
    <property type="project" value="TreeGrafter"/>
</dbReference>
<dbReference type="PANTHER" id="PTHR30244:SF34">
    <property type="entry name" value="DTDP-4-AMINO-4,6-DIDEOXYGALACTOSE TRANSAMINASE"/>
    <property type="match status" value="1"/>
</dbReference>
<evidence type="ECO:0000256" key="2">
    <source>
        <dbReference type="PIRSR" id="PIRSR000390-2"/>
    </source>
</evidence>
<protein>
    <recommendedName>
        <fullName evidence="6">Aminotransferase DegT</fullName>
    </recommendedName>
</protein>
<evidence type="ECO:0000313" key="5">
    <source>
        <dbReference type="Proteomes" id="UP000178429"/>
    </source>
</evidence>
<evidence type="ECO:0000313" key="4">
    <source>
        <dbReference type="EMBL" id="OGM69896.1"/>
    </source>
</evidence>
<dbReference type="PANTHER" id="PTHR30244">
    <property type="entry name" value="TRANSAMINASE"/>
    <property type="match status" value="1"/>
</dbReference>
<evidence type="ECO:0000256" key="3">
    <source>
        <dbReference type="RuleBase" id="RU004508"/>
    </source>
</evidence>
<comment type="similarity">
    <text evidence="3">Belongs to the DegT/DnrJ/EryC1 family.</text>
</comment>
<keyword evidence="2 3" id="KW-0663">Pyridoxal phosphate</keyword>
<evidence type="ECO:0000256" key="1">
    <source>
        <dbReference type="PIRSR" id="PIRSR000390-1"/>
    </source>
</evidence>
<dbReference type="InterPro" id="IPR000653">
    <property type="entry name" value="DegT/StrS_aminotransferase"/>
</dbReference>
<organism evidence="4 5">
    <name type="scientific">Candidatus Woesebacteria bacterium RIFCSPLOWO2_01_FULL_44_14</name>
    <dbReference type="NCBI Taxonomy" id="1802525"/>
    <lineage>
        <taxon>Bacteria</taxon>
        <taxon>Candidatus Woeseibacteriota</taxon>
    </lineage>
</organism>
<evidence type="ECO:0008006" key="6">
    <source>
        <dbReference type="Google" id="ProtNLM"/>
    </source>
</evidence>
<reference evidence="4 5" key="1">
    <citation type="journal article" date="2016" name="Nat. Commun.">
        <title>Thousands of microbial genomes shed light on interconnected biogeochemical processes in an aquifer system.</title>
        <authorList>
            <person name="Anantharaman K."/>
            <person name="Brown C.T."/>
            <person name="Hug L.A."/>
            <person name="Sharon I."/>
            <person name="Castelle C.J."/>
            <person name="Probst A.J."/>
            <person name="Thomas B.C."/>
            <person name="Singh A."/>
            <person name="Wilkins M.J."/>
            <person name="Karaoz U."/>
            <person name="Brodie E.L."/>
            <person name="Williams K.H."/>
            <person name="Hubbard S.S."/>
            <person name="Banfield J.F."/>
        </authorList>
    </citation>
    <scope>NUCLEOTIDE SEQUENCE [LARGE SCALE GENOMIC DNA]</scope>
</reference>
<proteinExistence type="inferred from homology"/>
<dbReference type="AlphaFoldDB" id="A0A1F8C0N4"/>
<dbReference type="InterPro" id="IPR015422">
    <property type="entry name" value="PyrdxlP-dep_Trfase_small"/>
</dbReference>
<dbReference type="STRING" id="1802525.A2975_04785"/>
<dbReference type="Gene3D" id="3.90.1150.10">
    <property type="entry name" value="Aspartate Aminotransferase, domain 1"/>
    <property type="match status" value="1"/>
</dbReference>
<name>A0A1F8C0N4_9BACT</name>
<dbReference type="InterPro" id="IPR015421">
    <property type="entry name" value="PyrdxlP-dep_Trfase_major"/>
</dbReference>
<comment type="caution">
    <text evidence="4">The sequence shown here is derived from an EMBL/GenBank/DDBJ whole genome shotgun (WGS) entry which is preliminary data.</text>
</comment>
<dbReference type="EMBL" id="MGHL01000007">
    <property type="protein sequence ID" value="OGM69896.1"/>
    <property type="molecule type" value="Genomic_DNA"/>
</dbReference>